<evidence type="ECO:0000313" key="3">
    <source>
        <dbReference type="Proteomes" id="UP000001542"/>
    </source>
</evidence>
<sequence length="455" mass="51887">MNIFDEIDDIALMKSKVCNDEQIKRIKFTVKIIALLRYTLKHPEHIKTIGIGWFPDGKTIVSNAKILGNFLGLRSNSINTNFRAHNFQIVPVVRSEIITAFGSLPDLANWNKRRQVAFPFSISTTIEDAEKIKPIGLPNSGLLLVPHEPNTKSADNVPAPTPKAPLSFIPQITSAFLATDTDQLLATAKIMRDMKLTEEERHTFLNRTTKDWIAHFGNVTKVNHTELVESFITQECKASDNYCQIFANIDYFFTYRPDNSQMMNDIGFDEYLGFIARYGPHIDVCDNILALTDVNSPNLFINFGSYNTDVRPSFVPWFCPFIDSRTVESCLKSRLNESWVVRQSKNSDSFTLHAKVFLNGCYSITSTHIWYRAVSDTKERLSVMMDDGQKLMRFAQSWDELLYNVMGLKKENIMQLQMNTDRIEGREVGAETIALRTNHDDFNMVMPLSPIALDL</sequence>
<dbReference type="InterPro" id="IPR018845">
    <property type="entry name" value="Initiator-bd"/>
</dbReference>
<reference evidence="2" key="1">
    <citation type="submission" date="2006-10" db="EMBL/GenBank/DDBJ databases">
        <authorList>
            <person name="Amadeo P."/>
            <person name="Zhao Q."/>
            <person name="Wortman J."/>
            <person name="Fraser-Liggett C."/>
            <person name="Carlton J."/>
        </authorList>
    </citation>
    <scope>NUCLEOTIDE SEQUENCE</scope>
    <source>
        <strain evidence="2">G3</strain>
    </source>
</reference>
<dbReference type="VEuPathDB" id="TrichDB:TVAGG3_0451880"/>
<dbReference type="EMBL" id="DS114300">
    <property type="protein sequence ID" value="EAX88515.1"/>
    <property type="molecule type" value="Genomic_DNA"/>
</dbReference>
<protein>
    <recommendedName>
        <fullName evidence="1">Initiator binding domain-containing protein</fullName>
    </recommendedName>
</protein>
<gene>
    <name evidence="2" type="ORF">TVAG_428240</name>
</gene>
<organism evidence="2 3">
    <name type="scientific">Trichomonas vaginalis (strain ATCC PRA-98 / G3)</name>
    <dbReference type="NCBI Taxonomy" id="412133"/>
    <lineage>
        <taxon>Eukaryota</taxon>
        <taxon>Metamonada</taxon>
        <taxon>Parabasalia</taxon>
        <taxon>Trichomonadida</taxon>
        <taxon>Trichomonadidae</taxon>
        <taxon>Trichomonas</taxon>
    </lineage>
</organism>
<dbReference type="InterPro" id="IPR036388">
    <property type="entry name" value="WH-like_DNA-bd_sf"/>
</dbReference>
<name>A2G2V1_TRIV3</name>
<evidence type="ECO:0000313" key="2">
    <source>
        <dbReference type="EMBL" id="EAX88515.1"/>
    </source>
</evidence>
<proteinExistence type="predicted"/>
<feature type="domain" description="Initiator binding" evidence="1">
    <location>
        <begin position="21"/>
        <end position="111"/>
    </location>
</feature>
<reference evidence="2" key="2">
    <citation type="journal article" date="2007" name="Science">
        <title>Draft genome sequence of the sexually transmitted pathogen Trichomonas vaginalis.</title>
        <authorList>
            <person name="Carlton J.M."/>
            <person name="Hirt R.P."/>
            <person name="Silva J.C."/>
            <person name="Delcher A.L."/>
            <person name="Schatz M."/>
            <person name="Zhao Q."/>
            <person name="Wortman J.R."/>
            <person name="Bidwell S.L."/>
            <person name="Alsmark U.C.M."/>
            <person name="Besteiro S."/>
            <person name="Sicheritz-Ponten T."/>
            <person name="Noel C.J."/>
            <person name="Dacks J.B."/>
            <person name="Foster P.G."/>
            <person name="Simillion C."/>
            <person name="Van de Peer Y."/>
            <person name="Miranda-Saavedra D."/>
            <person name="Barton G.J."/>
            <person name="Westrop G.D."/>
            <person name="Mueller S."/>
            <person name="Dessi D."/>
            <person name="Fiori P.L."/>
            <person name="Ren Q."/>
            <person name="Paulsen I."/>
            <person name="Zhang H."/>
            <person name="Bastida-Corcuera F.D."/>
            <person name="Simoes-Barbosa A."/>
            <person name="Brown M.T."/>
            <person name="Hayes R.D."/>
            <person name="Mukherjee M."/>
            <person name="Okumura C.Y."/>
            <person name="Schneider R."/>
            <person name="Smith A.J."/>
            <person name="Vanacova S."/>
            <person name="Villalvazo M."/>
            <person name="Haas B.J."/>
            <person name="Pertea M."/>
            <person name="Feldblyum T.V."/>
            <person name="Utterback T.R."/>
            <person name="Shu C.L."/>
            <person name="Osoegawa K."/>
            <person name="de Jong P.J."/>
            <person name="Hrdy I."/>
            <person name="Horvathova L."/>
            <person name="Zubacova Z."/>
            <person name="Dolezal P."/>
            <person name="Malik S.B."/>
            <person name="Logsdon J.M. Jr."/>
            <person name="Henze K."/>
            <person name="Gupta A."/>
            <person name="Wang C.C."/>
            <person name="Dunne R.L."/>
            <person name="Upcroft J.A."/>
            <person name="Upcroft P."/>
            <person name="White O."/>
            <person name="Salzberg S.L."/>
            <person name="Tang P."/>
            <person name="Chiu C.-H."/>
            <person name="Lee Y.-S."/>
            <person name="Embley T.M."/>
            <person name="Coombs G.H."/>
            <person name="Mottram J.C."/>
            <person name="Tachezy J."/>
            <person name="Fraser-Liggett C.M."/>
            <person name="Johnson P.J."/>
        </authorList>
    </citation>
    <scope>NUCLEOTIDE SEQUENCE [LARGE SCALE GENOMIC DNA]</scope>
    <source>
        <strain evidence="2">G3</strain>
    </source>
</reference>
<dbReference type="Proteomes" id="UP000001542">
    <property type="component" value="Unassembled WGS sequence"/>
</dbReference>
<dbReference type="AlphaFoldDB" id="A2G2V1"/>
<dbReference type="RefSeq" id="XP_001301445.1">
    <property type="nucleotide sequence ID" value="XM_001301444.1"/>
</dbReference>
<dbReference type="VEuPathDB" id="TrichDB:TVAG_428240"/>
<dbReference type="InParanoid" id="A2G2V1"/>
<accession>A2G2V1</accession>
<evidence type="ECO:0000259" key="1">
    <source>
        <dbReference type="Pfam" id="PF10416"/>
    </source>
</evidence>
<dbReference type="Gene3D" id="1.10.10.10">
    <property type="entry name" value="Winged helix-like DNA-binding domain superfamily/Winged helix DNA-binding domain"/>
    <property type="match status" value="1"/>
</dbReference>
<keyword evidence="3" id="KW-1185">Reference proteome</keyword>
<dbReference type="KEGG" id="tva:4746175"/>
<dbReference type="Pfam" id="PF10416">
    <property type="entry name" value="IBD"/>
    <property type="match status" value="1"/>
</dbReference>
<dbReference type="SMR" id="A2G2V1"/>
<dbReference type="OrthoDB" id="5914531at2759"/>